<accession>A0ABS7PFM6</accession>
<name>A0ABS7PFM6_9SPHN</name>
<comment type="caution">
    <text evidence="2">The sequence shown here is derived from an EMBL/GenBank/DDBJ whole genome shotgun (WGS) entry which is preliminary data.</text>
</comment>
<organism evidence="2 3">
    <name type="scientific">Alteriqipengyuania abyssalis</name>
    <dbReference type="NCBI Taxonomy" id="2860200"/>
    <lineage>
        <taxon>Bacteria</taxon>
        <taxon>Pseudomonadati</taxon>
        <taxon>Pseudomonadota</taxon>
        <taxon>Alphaproteobacteria</taxon>
        <taxon>Sphingomonadales</taxon>
        <taxon>Erythrobacteraceae</taxon>
        <taxon>Alteriqipengyuania</taxon>
    </lineage>
</organism>
<dbReference type="Pfam" id="PF10768">
    <property type="entry name" value="FliX"/>
    <property type="match status" value="1"/>
</dbReference>
<evidence type="ECO:0000313" key="3">
    <source>
        <dbReference type="Proteomes" id="UP000759298"/>
    </source>
</evidence>
<protein>
    <submittedName>
        <fullName evidence="2">Flagellar assembly protein FliX</fullName>
    </submittedName>
</protein>
<sequence length="138" mass="14979">MQISALLPAPALLAGFARKTPTFSVGEEPDVPTAQVPQQPAVQPGQPLGSVQMLVTLAAYDPDRERRRQMAEQGCDGLDALEALQVELATGEVTPERLEQLAEWVAQVEQPADPVLAEIIADIELRVRVELAKFDIEV</sequence>
<evidence type="ECO:0000313" key="2">
    <source>
        <dbReference type="EMBL" id="MBY8337877.1"/>
    </source>
</evidence>
<feature type="region of interest" description="Disordered" evidence="1">
    <location>
        <begin position="27"/>
        <end position="46"/>
    </location>
</feature>
<keyword evidence="3" id="KW-1185">Reference proteome</keyword>
<dbReference type="EMBL" id="JAHWXP010000003">
    <property type="protein sequence ID" value="MBY8337877.1"/>
    <property type="molecule type" value="Genomic_DNA"/>
</dbReference>
<reference evidence="2 3" key="1">
    <citation type="submission" date="2021-07" db="EMBL/GenBank/DDBJ databases">
        <title>Alteriqipengyuania abyssalis NZ-12B nov, sp.nov isolated from deep sea sponge in pacific ocean.</title>
        <authorList>
            <person name="Tareen S."/>
            <person name="Wink J."/>
        </authorList>
    </citation>
    <scope>NUCLEOTIDE SEQUENCE [LARGE SCALE GENOMIC DNA]</scope>
    <source>
        <strain evidence="2 3">NZ-12B</strain>
    </source>
</reference>
<dbReference type="RefSeq" id="WP_222825367.1">
    <property type="nucleotide sequence ID" value="NZ_JAHWXP010000003.1"/>
</dbReference>
<dbReference type="InterPro" id="IPR019704">
    <property type="entry name" value="Flagellar_assmbl_FliX_class2"/>
</dbReference>
<keyword evidence="2" id="KW-0966">Cell projection</keyword>
<gene>
    <name evidence="2" type="ORF">KYN89_12570</name>
</gene>
<proteinExistence type="predicted"/>
<evidence type="ECO:0000256" key="1">
    <source>
        <dbReference type="SAM" id="MobiDB-lite"/>
    </source>
</evidence>
<dbReference type="Proteomes" id="UP000759298">
    <property type="component" value="Unassembled WGS sequence"/>
</dbReference>
<keyword evidence="2" id="KW-0969">Cilium</keyword>
<feature type="compositionally biased region" description="Low complexity" evidence="1">
    <location>
        <begin position="31"/>
        <end position="46"/>
    </location>
</feature>
<keyword evidence="2" id="KW-0282">Flagellum</keyword>